<dbReference type="InterPro" id="IPR000524">
    <property type="entry name" value="Tscrpt_reg_HTH_GntR"/>
</dbReference>
<dbReference type="Proteomes" id="UP000639396">
    <property type="component" value="Unassembled WGS sequence"/>
</dbReference>
<evidence type="ECO:0000256" key="3">
    <source>
        <dbReference type="ARBA" id="ARBA00022448"/>
    </source>
</evidence>
<evidence type="ECO:0000256" key="2">
    <source>
        <dbReference type="ARBA" id="ARBA00008520"/>
    </source>
</evidence>
<keyword evidence="10" id="KW-1185">Reference proteome</keyword>
<name>A0A927CFR3_9BACL</name>
<keyword evidence="6" id="KW-0238">DNA-binding</keyword>
<evidence type="ECO:0000256" key="5">
    <source>
        <dbReference type="ARBA" id="ARBA00023015"/>
    </source>
</evidence>
<comment type="similarity">
    <text evidence="2">Belongs to the bacterial solute-binding protein 1 family.</text>
</comment>
<keyword evidence="3" id="KW-0813">Transport</keyword>
<dbReference type="Pfam" id="PF00392">
    <property type="entry name" value="GntR"/>
    <property type="match status" value="1"/>
</dbReference>
<sequence length="464" mass="53161">MKGRPTSEQFQKQLEDMVNTLRSEIVRGHYAAGEYLPSEKMLAARFGLGNVSVRKGLDQLVEEALIEKIPRVGNRVRIKRTKGEPVSLTVSCSDVTVRNLELPRLLDEFHKQYPWISADYKIATAESTEGDVITLDNYQFRRLVETEGLPALEPLDAQPDIYPGLFKPFLVHGRLYMQPIVFSPVVLCYNKAHFRECGLPIPDGGWTWDDLAGTAEKLSEVKGRYGFCFHVPDMNRWPLFLLLGGGRFEWDGPRLKPIRGTALMEGIRLCRNLIQNRKAFPLYLSQNNYDISQMFSEGKISMILTTYLGLNRWKRTELDYDITPVPRLDSPKTLSICLGAGVSAGTRYPEEARLLASFFTSPIAQRFIQKQTMSIPSSRLLPVRITDDAIRRPERYPMFREMMFSLRTHHDLNVPAMAFPVLFNQIKAYWADLIDEEELCARLESIRFDANPNMTDEEGKEVER</sequence>
<dbReference type="PANTHER" id="PTHR43649:SF31">
    <property type="entry name" value="SN-GLYCEROL-3-PHOSPHATE-BINDING PERIPLASMIC PROTEIN UGPB"/>
    <property type="match status" value="1"/>
</dbReference>
<organism evidence="9 10">
    <name type="scientific">Paenibacillus oceani</name>
    <dbReference type="NCBI Taxonomy" id="2772510"/>
    <lineage>
        <taxon>Bacteria</taxon>
        <taxon>Bacillati</taxon>
        <taxon>Bacillota</taxon>
        <taxon>Bacilli</taxon>
        <taxon>Bacillales</taxon>
        <taxon>Paenibacillaceae</taxon>
        <taxon>Paenibacillus</taxon>
    </lineage>
</organism>
<dbReference type="AlphaFoldDB" id="A0A927CFR3"/>
<dbReference type="InterPro" id="IPR036390">
    <property type="entry name" value="WH_DNA-bd_sf"/>
</dbReference>
<evidence type="ECO:0000256" key="1">
    <source>
        <dbReference type="ARBA" id="ARBA00004196"/>
    </source>
</evidence>
<dbReference type="SUPFAM" id="SSF53850">
    <property type="entry name" value="Periplasmic binding protein-like II"/>
    <property type="match status" value="1"/>
</dbReference>
<accession>A0A927CFR3</accession>
<dbReference type="InterPro" id="IPR036388">
    <property type="entry name" value="WH-like_DNA-bd_sf"/>
</dbReference>
<dbReference type="GO" id="GO:0003677">
    <property type="term" value="F:DNA binding"/>
    <property type="evidence" value="ECO:0007669"/>
    <property type="project" value="UniProtKB-KW"/>
</dbReference>
<evidence type="ECO:0000259" key="8">
    <source>
        <dbReference type="PROSITE" id="PS50949"/>
    </source>
</evidence>
<dbReference type="GO" id="GO:0003700">
    <property type="term" value="F:DNA-binding transcription factor activity"/>
    <property type="evidence" value="ECO:0007669"/>
    <property type="project" value="InterPro"/>
</dbReference>
<dbReference type="RefSeq" id="WP_190930575.1">
    <property type="nucleotide sequence ID" value="NZ_JACXJA010000035.1"/>
</dbReference>
<evidence type="ECO:0000313" key="10">
    <source>
        <dbReference type="Proteomes" id="UP000639396"/>
    </source>
</evidence>
<evidence type="ECO:0000256" key="6">
    <source>
        <dbReference type="ARBA" id="ARBA00023125"/>
    </source>
</evidence>
<keyword evidence="7" id="KW-0804">Transcription</keyword>
<reference evidence="9" key="1">
    <citation type="submission" date="2020-09" db="EMBL/GenBank/DDBJ databases">
        <title>A novel bacterium of genus Paenibacillus, isolated from South China Sea.</title>
        <authorList>
            <person name="Huang H."/>
            <person name="Mo K."/>
            <person name="Hu Y."/>
        </authorList>
    </citation>
    <scope>NUCLEOTIDE SEQUENCE</scope>
    <source>
        <strain evidence="9">IB182363</strain>
    </source>
</reference>
<protein>
    <submittedName>
        <fullName evidence="9">Extracellular solute-binding protein</fullName>
    </submittedName>
</protein>
<dbReference type="SMART" id="SM00345">
    <property type="entry name" value="HTH_GNTR"/>
    <property type="match status" value="1"/>
</dbReference>
<keyword evidence="5" id="KW-0805">Transcription regulation</keyword>
<dbReference type="Gene3D" id="1.10.10.10">
    <property type="entry name" value="Winged helix-like DNA-binding domain superfamily/Winged helix DNA-binding domain"/>
    <property type="match status" value="1"/>
</dbReference>
<feature type="domain" description="HTH gntR-type" evidence="8">
    <location>
        <begin position="11"/>
        <end position="79"/>
    </location>
</feature>
<proteinExistence type="inferred from homology"/>
<dbReference type="PANTHER" id="PTHR43649">
    <property type="entry name" value="ARABINOSE-BINDING PROTEIN-RELATED"/>
    <property type="match status" value="1"/>
</dbReference>
<dbReference type="Gene3D" id="3.40.190.10">
    <property type="entry name" value="Periplasmic binding protein-like II"/>
    <property type="match status" value="1"/>
</dbReference>
<comment type="subcellular location">
    <subcellularLocation>
        <location evidence="1">Cell envelope</location>
    </subcellularLocation>
</comment>
<dbReference type="Pfam" id="PF13416">
    <property type="entry name" value="SBP_bac_8"/>
    <property type="match status" value="1"/>
</dbReference>
<dbReference type="InterPro" id="IPR006059">
    <property type="entry name" value="SBP"/>
</dbReference>
<evidence type="ECO:0000256" key="7">
    <source>
        <dbReference type="ARBA" id="ARBA00023163"/>
    </source>
</evidence>
<gene>
    <name evidence="9" type="ORF">IDH45_23530</name>
</gene>
<dbReference type="EMBL" id="JACXJA010000035">
    <property type="protein sequence ID" value="MBD2864955.1"/>
    <property type="molecule type" value="Genomic_DNA"/>
</dbReference>
<dbReference type="SUPFAM" id="SSF46785">
    <property type="entry name" value="Winged helix' DNA-binding domain"/>
    <property type="match status" value="1"/>
</dbReference>
<keyword evidence="4" id="KW-0732">Signal</keyword>
<dbReference type="GO" id="GO:0030313">
    <property type="term" value="C:cell envelope"/>
    <property type="evidence" value="ECO:0007669"/>
    <property type="project" value="UniProtKB-SubCell"/>
</dbReference>
<evidence type="ECO:0000313" key="9">
    <source>
        <dbReference type="EMBL" id="MBD2864955.1"/>
    </source>
</evidence>
<comment type="caution">
    <text evidence="9">The sequence shown here is derived from an EMBL/GenBank/DDBJ whole genome shotgun (WGS) entry which is preliminary data.</text>
</comment>
<dbReference type="InterPro" id="IPR050490">
    <property type="entry name" value="Bact_solute-bd_prot1"/>
</dbReference>
<dbReference type="CDD" id="cd07377">
    <property type="entry name" value="WHTH_GntR"/>
    <property type="match status" value="1"/>
</dbReference>
<dbReference type="PROSITE" id="PS50949">
    <property type="entry name" value="HTH_GNTR"/>
    <property type="match status" value="1"/>
</dbReference>
<evidence type="ECO:0000256" key="4">
    <source>
        <dbReference type="ARBA" id="ARBA00022729"/>
    </source>
</evidence>